<evidence type="ECO:0000256" key="1">
    <source>
        <dbReference type="SAM" id="MobiDB-lite"/>
    </source>
</evidence>
<gene>
    <name evidence="3" type="ORF">DGAL_LOCUS15147</name>
</gene>
<organism evidence="3 4">
    <name type="scientific">Daphnia galeata</name>
    <dbReference type="NCBI Taxonomy" id="27404"/>
    <lineage>
        <taxon>Eukaryota</taxon>
        <taxon>Metazoa</taxon>
        <taxon>Ecdysozoa</taxon>
        <taxon>Arthropoda</taxon>
        <taxon>Crustacea</taxon>
        <taxon>Branchiopoda</taxon>
        <taxon>Diplostraca</taxon>
        <taxon>Cladocera</taxon>
        <taxon>Anomopoda</taxon>
        <taxon>Daphniidae</taxon>
        <taxon>Daphnia</taxon>
    </lineage>
</organism>
<keyword evidence="4" id="KW-1185">Reference proteome</keyword>
<comment type="caution">
    <text evidence="3">The sequence shown here is derived from an EMBL/GenBank/DDBJ whole genome shotgun (WGS) entry which is preliminary data.</text>
</comment>
<dbReference type="PANTHER" id="PTHR22933">
    <property type="entry name" value="FI18007P1-RELATED"/>
    <property type="match status" value="1"/>
</dbReference>
<accession>A0A8J2RY40</accession>
<evidence type="ECO:0000313" key="3">
    <source>
        <dbReference type="EMBL" id="CAH0111500.1"/>
    </source>
</evidence>
<sequence>MEKGVDDKTMSSFIFQSYDKVKMFRVQFQTPSQQPRIHLFLAVCLVLACCEWLTPTNAEPYGFSSSQTAADDVSIRNNFQSSSSSSFGTASATAQVSSNSFAGFTQDQIDSQLSGLRTGDMININNVHYMALRTEDDPARRDTIILVQIAGQSDESLNVHNSDSYSAAISHLKDVPTFDESTVRLGQSYNAPSTISNNNNRIIVDGAPSGSSYSAPYSPVAINRLQSSAVVASGNGVAGVNDPSSLSSSSSSYSSQQLMANVASNRQSSDAGRDHSSSYSYYSPSAASSAIRIRPNQNQPANDVGYENYSDSIPGVAGQDYPILDKVGVNSFSCNDRKDGGYYADVESFCQVYHICALRKKFSFLCPNGTIFDQRVFVCNWWHNVDCASSANYYNLNDLIGISPPTQQQAVKNSIHFPSSYGGPSAPTKLVVQQQPQQSVVSQKPLKQIYGPPPSSQGPAAVLQPVLIEEAIKRPSNGLKAPLIQTLASSAY</sequence>
<feature type="domain" description="Chitin-binding type-2" evidence="2">
    <location>
        <begin position="331"/>
        <end position="389"/>
    </location>
</feature>
<feature type="region of interest" description="Disordered" evidence="1">
    <location>
        <begin position="257"/>
        <end position="280"/>
    </location>
</feature>
<feature type="compositionally biased region" description="Polar residues" evidence="1">
    <location>
        <begin position="257"/>
        <end position="270"/>
    </location>
</feature>
<dbReference type="SUPFAM" id="SSF57625">
    <property type="entry name" value="Invertebrate chitin-binding proteins"/>
    <property type="match status" value="1"/>
</dbReference>
<dbReference type="Gene3D" id="2.170.140.10">
    <property type="entry name" value="Chitin binding domain"/>
    <property type="match status" value="1"/>
</dbReference>
<dbReference type="EMBL" id="CAKKLH010000314">
    <property type="protein sequence ID" value="CAH0111500.1"/>
    <property type="molecule type" value="Genomic_DNA"/>
</dbReference>
<dbReference type="InterPro" id="IPR002557">
    <property type="entry name" value="Chitin-bd_dom"/>
</dbReference>
<dbReference type="OrthoDB" id="10052888at2759"/>
<dbReference type="SMART" id="SM00494">
    <property type="entry name" value="ChtBD2"/>
    <property type="match status" value="1"/>
</dbReference>
<dbReference type="PROSITE" id="PS50940">
    <property type="entry name" value="CHIT_BIND_II"/>
    <property type="match status" value="1"/>
</dbReference>
<dbReference type="PANTHER" id="PTHR22933:SF42">
    <property type="entry name" value="FI18455P1-RELATED"/>
    <property type="match status" value="1"/>
</dbReference>
<evidence type="ECO:0000259" key="2">
    <source>
        <dbReference type="PROSITE" id="PS50940"/>
    </source>
</evidence>
<proteinExistence type="predicted"/>
<dbReference type="Proteomes" id="UP000789390">
    <property type="component" value="Unassembled WGS sequence"/>
</dbReference>
<dbReference type="InterPro" id="IPR052976">
    <property type="entry name" value="Scoloptoxin-like"/>
</dbReference>
<dbReference type="Pfam" id="PF01607">
    <property type="entry name" value="CBM_14"/>
    <property type="match status" value="1"/>
</dbReference>
<name>A0A8J2RY40_9CRUS</name>
<dbReference type="GO" id="GO:0008061">
    <property type="term" value="F:chitin binding"/>
    <property type="evidence" value="ECO:0007669"/>
    <property type="project" value="InterPro"/>
</dbReference>
<dbReference type="AlphaFoldDB" id="A0A8J2RY40"/>
<evidence type="ECO:0000313" key="4">
    <source>
        <dbReference type="Proteomes" id="UP000789390"/>
    </source>
</evidence>
<dbReference type="GO" id="GO:0005576">
    <property type="term" value="C:extracellular region"/>
    <property type="evidence" value="ECO:0007669"/>
    <property type="project" value="InterPro"/>
</dbReference>
<reference evidence="3" key="1">
    <citation type="submission" date="2021-11" db="EMBL/GenBank/DDBJ databases">
        <authorList>
            <person name="Schell T."/>
        </authorList>
    </citation>
    <scope>NUCLEOTIDE SEQUENCE</scope>
    <source>
        <strain evidence="3">M5</strain>
    </source>
</reference>
<protein>
    <recommendedName>
        <fullName evidence="2">Chitin-binding type-2 domain-containing protein</fullName>
    </recommendedName>
</protein>
<dbReference type="InterPro" id="IPR036508">
    <property type="entry name" value="Chitin-bd_dom_sf"/>
</dbReference>